<name>A0A542EGI0_9MICO</name>
<keyword evidence="3" id="KW-1185">Reference proteome</keyword>
<dbReference type="OrthoDB" id="5147678at2"/>
<dbReference type="Pfam" id="PF14284">
    <property type="entry name" value="PcfJ"/>
    <property type="match status" value="1"/>
</dbReference>
<comment type="caution">
    <text evidence="2">The sequence shown here is derived from an EMBL/GenBank/DDBJ whole genome shotgun (WGS) entry which is preliminary data.</text>
</comment>
<dbReference type="AlphaFoldDB" id="A0A542EGI0"/>
<gene>
    <name evidence="2" type="ORF">FB459_1875</name>
</gene>
<dbReference type="EMBL" id="VFMO01000001">
    <property type="protein sequence ID" value="TQJ14415.1"/>
    <property type="molecule type" value="Genomic_DNA"/>
</dbReference>
<organism evidence="2 3">
    <name type="scientific">Yimella lutea</name>
    <dbReference type="NCBI Taxonomy" id="587872"/>
    <lineage>
        <taxon>Bacteria</taxon>
        <taxon>Bacillati</taxon>
        <taxon>Actinomycetota</taxon>
        <taxon>Actinomycetes</taxon>
        <taxon>Micrococcales</taxon>
        <taxon>Dermacoccaceae</taxon>
        <taxon>Yimella</taxon>
    </lineage>
</organism>
<dbReference type="InterPro" id="IPR025586">
    <property type="entry name" value="PcfJ"/>
</dbReference>
<dbReference type="RefSeq" id="WP_141928228.1">
    <property type="nucleotide sequence ID" value="NZ_BAABCI010000011.1"/>
</dbReference>
<accession>A0A542EGI0</accession>
<evidence type="ECO:0000313" key="2">
    <source>
        <dbReference type="EMBL" id="TQJ14415.1"/>
    </source>
</evidence>
<dbReference type="Proteomes" id="UP000320806">
    <property type="component" value="Unassembled WGS sequence"/>
</dbReference>
<feature type="region of interest" description="Disordered" evidence="1">
    <location>
        <begin position="1"/>
        <end position="20"/>
    </location>
</feature>
<evidence type="ECO:0000256" key="1">
    <source>
        <dbReference type="SAM" id="MobiDB-lite"/>
    </source>
</evidence>
<protein>
    <submittedName>
        <fullName evidence="2">PcfJ-like protein</fullName>
    </submittedName>
</protein>
<proteinExistence type="predicted"/>
<evidence type="ECO:0000313" key="3">
    <source>
        <dbReference type="Proteomes" id="UP000320806"/>
    </source>
</evidence>
<reference evidence="2 3" key="1">
    <citation type="submission" date="2019-06" db="EMBL/GenBank/DDBJ databases">
        <title>Sequencing the genomes of 1000 actinobacteria strains.</title>
        <authorList>
            <person name="Klenk H.-P."/>
        </authorList>
    </citation>
    <scope>NUCLEOTIDE SEQUENCE [LARGE SCALE GENOMIC DNA]</scope>
    <source>
        <strain evidence="2 3">DSM 19828</strain>
    </source>
</reference>
<sequence length="461" mass="51907">MSVATLERTPTENLTLPREIAPNKHGHPRILLRDTSVKSWLDPQSGFLTPASHYRTILVIRPEGRWSIVHLQSIRKQGVSKNGKPWTRWMTGSIETFRLCRDGRVQRLTMSRRAGARWTGSHWVPIPKPDWLATQLGPDGSDLIRRHGLTEPRRADDLMPLFSYFGSLDAHSSAHIQRAMVGAPDLPTFTRNLFGVLRYRSDLVRAVAQSDLSTITVAHALRLVAPVDWIVQFLNSTRVENPWASNVGRIEKHLRNLDERSIRRLCLGQRAQMCDGAKVTLNGLGDLARFPVDPTVTRVESWADLHDRLARAQRDQLRRQQIERLGGMTRDLTVQQKPDVLRESISHVESSLVSAKLPDGYRITVPRTALDLVEWGDRLHNCIGGYAHAWNTGRSILGSVHHGGDLIGAFELVQPDSGNAWKVEQMLGKRNRGLEPEVRSAVEQAMTQAGVDVPQTYWGSR</sequence>